<evidence type="ECO:0000259" key="1">
    <source>
        <dbReference type="Pfam" id="PF07833"/>
    </source>
</evidence>
<dbReference type="Pfam" id="PF09992">
    <property type="entry name" value="NAGPA"/>
    <property type="match status" value="1"/>
</dbReference>
<organism evidence="3 4">
    <name type="scientific">Paenibacillus gansuensis</name>
    <dbReference type="NCBI Taxonomy" id="306542"/>
    <lineage>
        <taxon>Bacteria</taxon>
        <taxon>Bacillati</taxon>
        <taxon>Bacillota</taxon>
        <taxon>Bacilli</taxon>
        <taxon>Bacillales</taxon>
        <taxon>Paenibacillaceae</taxon>
        <taxon>Paenibacillus</taxon>
    </lineage>
</organism>
<dbReference type="Proteomes" id="UP001597541">
    <property type="component" value="Unassembled WGS sequence"/>
</dbReference>
<evidence type="ECO:0000313" key="3">
    <source>
        <dbReference type="EMBL" id="MFD2615544.1"/>
    </source>
</evidence>
<proteinExistence type="predicted"/>
<sequence>MHSENSKTSISIVKRTAVVTLSALLLAQPISTVFNVLDSRVAAAATSTEATSTALVSQEPITSGATMKQYKFKSIRSGKAAYSYPKVIQVDLSNPYVKLDVMSGTGQQFTKNTTVSNMAKETGAVAAVNGDYYNVSGPGAPIGPQVTSGEILSSPTNLEGMYALAITKGNRPVIDMFAFQGKIFAQDGTTFKLSGVNKAPYYYGNPKVHSHANAIHMYTSEWASINRANDGGTKPVEVLVENEIVTQIADKVLQMTPPENGYILRASGTGAAYIKEHLQVGQKVSSVYSIQNADTNNPVDMTGVKTMIGGHTILVDSGKPSQFSRDVSSLGGYRSRTAVGYSQDGRYVYIVTADLKGESQGMSLGELQKFMVSIGVWKAMNLDGGGSTTLVSRPLGEFNTVLANKPENDSQRRVVNGLGVFTTAPQGAVKGIAVQGEKNLVLNEKAEYKLKAYDQYYNPVDVSSMPAQWSASSPVGSFAGNTFVAVKPGKATLTVTSGNAKETLEVNVIGRNQISQLKANIANPVLVAGASYQLPVSLTTTEGNTRTIPAESVKWELVGFEGRVQDGTLYVDQVKENTPGYAIARYDGYSTLVSFKSAEEKLWNDFESGNVEVSFTGAHPETTGTAAVVPGVSADNATNTLQLTYDYTLGTGTKAAYAILGGTAGYGVEGQPKAVKLDVMGDSSLNLLRAEFTDAKGTIHRVDLAKTVNWTGWKTITADLASYNMSYPIKLKKLYIANIEQGQDERASTGSISMDNIRFQYDSKGTAPSATTMKLKLGSKKVDVNGTAMTMDVAPKAIGGVTYIPIKFVTDALGGRTTYDPATKQVSILRNERLMELWFNDKSYVLNGVRGTGTASTQAIGGRTMIPLRLVSEKLGMKVLWEPKTQSITIE</sequence>
<name>A0ABW5PLX5_9BACL</name>
<dbReference type="SUPFAM" id="SSF55383">
    <property type="entry name" value="Copper amine oxidase, domain N"/>
    <property type="match status" value="2"/>
</dbReference>
<dbReference type="InterPro" id="IPR012854">
    <property type="entry name" value="Cu_amine_oxidase-like_N"/>
</dbReference>
<evidence type="ECO:0000313" key="4">
    <source>
        <dbReference type="Proteomes" id="UP001597541"/>
    </source>
</evidence>
<accession>A0ABW5PLX5</accession>
<dbReference type="Pfam" id="PF07833">
    <property type="entry name" value="Cu_amine_oxidN1"/>
    <property type="match status" value="1"/>
</dbReference>
<dbReference type="InterPro" id="IPR018711">
    <property type="entry name" value="NAGPA"/>
</dbReference>
<keyword evidence="4" id="KW-1185">Reference proteome</keyword>
<dbReference type="PANTHER" id="PTHR40446:SF2">
    <property type="entry name" value="N-ACETYLGLUCOSAMINE-1-PHOSPHODIESTER ALPHA-N-ACETYLGLUCOSAMINIDASE"/>
    <property type="match status" value="1"/>
</dbReference>
<gene>
    <name evidence="3" type="ORF">ACFSUF_24355</name>
</gene>
<protein>
    <submittedName>
        <fullName evidence="3">Stalk domain-containing protein</fullName>
    </submittedName>
</protein>
<feature type="domain" description="Phosphodiester glycosidase" evidence="2">
    <location>
        <begin position="257"/>
        <end position="421"/>
    </location>
</feature>
<evidence type="ECO:0000259" key="2">
    <source>
        <dbReference type="Pfam" id="PF09992"/>
    </source>
</evidence>
<feature type="domain" description="Copper amine oxidase-like N-terminal" evidence="1">
    <location>
        <begin position="784"/>
        <end position="890"/>
    </location>
</feature>
<dbReference type="RefSeq" id="WP_377607513.1">
    <property type="nucleotide sequence ID" value="NZ_JBHUME010000019.1"/>
</dbReference>
<dbReference type="Gene3D" id="3.30.457.10">
    <property type="entry name" value="Copper amine oxidase-like, N-terminal domain"/>
    <property type="match status" value="1"/>
</dbReference>
<dbReference type="PANTHER" id="PTHR40446">
    <property type="entry name" value="N-ACETYLGLUCOSAMINE-1-PHOSPHODIESTER ALPHA-N-ACETYLGLUCOSAMINIDASE"/>
    <property type="match status" value="1"/>
</dbReference>
<comment type="caution">
    <text evidence="3">The sequence shown here is derived from an EMBL/GenBank/DDBJ whole genome shotgun (WGS) entry which is preliminary data.</text>
</comment>
<dbReference type="EMBL" id="JBHUME010000019">
    <property type="protein sequence ID" value="MFD2615544.1"/>
    <property type="molecule type" value="Genomic_DNA"/>
</dbReference>
<dbReference type="InterPro" id="IPR036582">
    <property type="entry name" value="Mao_N_sf"/>
</dbReference>
<reference evidence="4" key="1">
    <citation type="journal article" date="2019" name="Int. J. Syst. Evol. Microbiol.">
        <title>The Global Catalogue of Microorganisms (GCM) 10K type strain sequencing project: providing services to taxonomists for standard genome sequencing and annotation.</title>
        <authorList>
            <consortium name="The Broad Institute Genomics Platform"/>
            <consortium name="The Broad Institute Genome Sequencing Center for Infectious Disease"/>
            <person name="Wu L."/>
            <person name="Ma J."/>
        </authorList>
    </citation>
    <scope>NUCLEOTIDE SEQUENCE [LARGE SCALE GENOMIC DNA]</scope>
    <source>
        <strain evidence="4">KCTC 3950</strain>
    </source>
</reference>